<dbReference type="SMART" id="SM00382">
    <property type="entry name" value="AAA"/>
    <property type="match status" value="1"/>
</dbReference>
<dbReference type="InterPro" id="IPR027417">
    <property type="entry name" value="P-loop_NTPase"/>
</dbReference>
<evidence type="ECO:0000256" key="3">
    <source>
        <dbReference type="ARBA" id="ARBA00022840"/>
    </source>
</evidence>
<proteinExistence type="predicted"/>
<dbReference type="Pfam" id="PF00005">
    <property type="entry name" value="ABC_tran"/>
    <property type="match status" value="1"/>
</dbReference>
<feature type="domain" description="ABC transporter" evidence="4">
    <location>
        <begin position="14"/>
        <end position="242"/>
    </location>
</feature>
<reference evidence="5" key="1">
    <citation type="submission" date="2018-06" db="EMBL/GenBank/DDBJ databases">
        <authorList>
            <person name="Zhirakovskaya E."/>
        </authorList>
    </citation>
    <scope>NUCLEOTIDE SEQUENCE</scope>
</reference>
<evidence type="ECO:0000313" key="5">
    <source>
        <dbReference type="EMBL" id="VAW21506.1"/>
    </source>
</evidence>
<dbReference type="PROSITE" id="PS00211">
    <property type="entry name" value="ABC_TRANSPORTER_1"/>
    <property type="match status" value="1"/>
</dbReference>
<accession>A0A3B0UPF0</accession>
<keyword evidence="1" id="KW-0813">Transport</keyword>
<dbReference type="AlphaFoldDB" id="A0A3B0UPF0"/>
<dbReference type="InterPro" id="IPR017871">
    <property type="entry name" value="ABC_transporter-like_CS"/>
</dbReference>
<sequence length="308" mass="33968">MNASKPTPDNMAVVSVKNLSFTYPHSSQKVLNSLNLNIYRGEIFGLLGPSGCGKSTTQKILMGLLRGFSGSADVFSQPIANISRQFYQNIGVCFELPALYLRLSALENLALFASLYSGPTLNPHQVLEMVGLRDVANQRVANFSKGMKMRLNLCRALIHDPKLLFLDEPTTGQDPARARKTHKLLTHLKDQGKTIFLTTHNMAEADQICDRVGFLFNGEIPVTGTPNELKFSYGKHQVELIANSENGVVSSRFPMENLGENQKFLKAIKQSDIRSIHTLEASLEDVFIRVTNSAKQSEKPDGNGGNKS</sequence>
<name>A0A3B0UPF0_9ZZZZ</name>
<dbReference type="InterPro" id="IPR003593">
    <property type="entry name" value="AAA+_ATPase"/>
</dbReference>
<dbReference type="PANTHER" id="PTHR42711">
    <property type="entry name" value="ABC TRANSPORTER ATP-BINDING PROTEIN"/>
    <property type="match status" value="1"/>
</dbReference>
<protein>
    <submittedName>
        <fullName evidence="5">Efflux ABC transporter, ATP-binding protein</fullName>
    </submittedName>
</protein>
<evidence type="ECO:0000256" key="2">
    <source>
        <dbReference type="ARBA" id="ARBA00022741"/>
    </source>
</evidence>
<evidence type="ECO:0000256" key="1">
    <source>
        <dbReference type="ARBA" id="ARBA00022448"/>
    </source>
</evidence>
<dbReference type="EMBL" id="UOEQ01000355">
    <property type="protein sequence ID" value="VAW21506.1"/>
    <property type="molecule type" value="Genomic_DNA"/>
</dbReference>
<dbReference type="PROSITE" id="PS50893">
    <property type="entry name" value="ABC_TRANSPORTER_2"/>
    <property type="match status" value="1"/>
</dbReference>
<evidence type="ECO:0000259" key="4">
    <source>
        <dbReference type="PROSITE" id="PS50893"/>
    </source>
</evidence>
<organism evidence="5">
    <name type="scientific">hydrothermal vent metagenome</name>
    <dbReference type="NCBI Taxonomy" id="652676"/>
    <lineage>
        <taxon>unclassified sequences</taxon>
        <taxon>metagenomes</taxon>
        <taxon>ecological metagenomes</taxon>
    </lineage>
</organism>
<keyword evidence="2" id="KW-0547">Nucleotide-binding</keyword>
<keyword evidence="3 5" id="KW-0067">ATP-binding</keyword>
<dbReference type="PANTHER" id="PTHR42711:SF18">
    <property type="entry name" value="ABC TRANSPORTER, ATP-BINDING PROTEIN"/>
    <property type="match status" value="1"/>
</dbReference>
<dbReference type="GO" id="GO:0016887">
    <property type="term" value="F:ATP hydrolysis activity"/>
    <property type="evidence" value="ECO:0007669"/>
    <property type="project" value="InterPro"/>
</dbReference>
<dbReference type="GO" id="GO:0005524">
    <property type="term" value="F:ATP binding"/>
    <property type="evidence" value="ECO:0007669"/>
    <property type="project" value="UniProtKB-KW"/>
</dbReference>
<dbReference type="CDD" id="cd03230">
    <property type="entry name" value="ABC_DR_subfamily_A"/>
    <property type="match status" value="1"/>
</dbReference>
<dbReference type="InterPro" id="IPR050763">
    <property type="entry name" value="ABC_transporter_ATP-binding"/>
</dbReference>
<dbReference type="SUPFAM" id="SSF52540">
    <property type="entry name" value="P-loop containing nucleoside triphosphate hydrolases"/>
    <property type="match status" value="1"/>
</dbReference>
<gene>
    <name evidence="5" type="ORF">MNBD_ALPHA11-1693</name>
</gene>
<dbReference type="Gene3D" id="3.40.50.300">
    <property type="entry name" value="P-loop containing nucleotide triphosphate hydrolases"/>
    <property type="match status" value="1"/>
</dbReference>
<dbReference type="InterPro" id="IPR003439">
    <property type="entry name" value="ABC_transporter-like_ATP-bd"/>
</dbReference>